<evidence type="ECO:0000259" key="2">
    <source>
        <dbReference type="PROSITE" id="PS50076"/>
    </source>
</evidence>
<dbReference type="SMART" id="SM00271">
    <property type="entry name" value="DnaJ"/>
    <property type="match status" value="1"/>
</dbReference>
<feature type="domain" description="J" evidence="2">
    <location>
        <begin position="66"/>
        <end position="124"/>
    </location>
</feature>
<evidence type="ECO:0000313" key="4">
    <source>
        <dbReference type="Proteomes" id="UP000011116"/>
    </source>
</evidence>
<organism evidence="3 4">
    <name type="scientific">Hordeum vulgare subsp. vulgare</name>
    <name type="common">Domesticated barley</name>
    <dbReference type="NCBI Taxonomy" id="112509"/>
    <lineage>
        <taxon>Eukaryota</taxon>
        <taxon>Viridiplantae</taxon>
        <taxon>Streptophyta</taxon>
        <taxon>Embryophyta</taxon>
        <taxon>Tracheophyta</taxon>
        <taxon>Spermatophyta</taxon>
        <taxon>Magnoliopsida</taxon>
        <taxon>Liliopsida</taxon>
        <taxon>Poales</taxon>
        <taxon>Poaceae</taxon>
        <taxon>BOP clade</taxon>
        <taxon>Pooideae</taxon>
        <taxon>Triticodae</taxon>
        <taxon>Triticeae</taxon>
        <taxon>Hordeinae</taxon>
        <taxon>Hordeum</taxon>
    </lineage>
</organism>
<dbReference type="Proteomes" id="UP000011116">
    <property type="component" value="Chromosome 5H"/>
</dbReference>
<dbReference type="EnsemblPlants" id="HORVU.MOREX.r3.5HG0530640.1">
    <property type="protein sequence ID" value="HORVU.MOREX.r3.5HG0530640.1.CDS1"/>
    <property type="gene ID" value="HORVU.MOREX.r3.5HG0530640"/>
</dbReference>
<dbReference type="Pfam" id="PF00226">
    <property type="entry name" value="DnaJ"/>
    <property type="match status" value="1"/>
</dbReference>
<reference evidence="3" key="2">
    <citation type="submission" date="2020-10" db="EMBL/GenBank/DDBJ databases">
        <authorList>
            <person name="Scholz U."/>
            <person name="Mascher M."/>
            <person name="Fiebig A."/>
        </authorList>
    </citation>
    <scope>NUCLEOTIDE SEQUENCE [LARGE SCALE GENOMIC DNA]</scope>
    <source>
        <strain evidence="3">cv. Morex</strain>
    </source>
</reference>
<dbReference type="Gene3D" id="1.10.287.110">
    <property type="entry name" value="DnaJ domain"/>
    <property type="match status" value="1"/>
</dbReference>
<dbReference type="CDD" id="cd06257">
    <property type="entry name" value="DnaJ"/>
    <property type="match status" value="1"/>
</dbReference>
<dbReference type="Gramene" id="HORVU.MOREX.r2.5HG0441420.1">
    <property type="protein sequence ID" value="HORVU.MOREX.r2.5HG0441420.1.CDS.1"/>
    <property type="gene ID" value="HORVU.MOREX.r2.5HG0441420"/>
</dbReference>
<keyword evidence="4" id="KW-1185">Reference proteome</keyword>
<protein>
    <recommendedName>
        <fullName evidence="2">J domain-containing protein</fullName>
    </recommendedName>
</protein>
<feature type="region of interest" description="Disordered" evidence="1">
    <location>
        <begin position="120"/>
        <end position="178"/>
    </location>
</feature>
<dbReference type="Gramene" id="HORVU.MOREX.r3.5HG0530640.1">
    <property type="protein sequence ID" value="HORVU.MOREX.r3.5HG0530640.1.CDS1"/>
    <property type="gene ID" value="HORVU.MOREX.r3.5HG0530640"/>
</dbReference>
<dbReference type="InterPro" id="IPR036869">
    <property type="entry name" value="J_dom_sf"/>
</dbReference>
<sequence length="282" mass="31178">MAAGSRSDSDAGEVEKLHRIAEERFLAGDVAGSLRVARKAEARCGSLTGFHALAAYEVHAAAAVRNWYGVLGVGSRGRVTHEDIKRRYRRLCLVLHPDKNRSAAADGAFKLLQEAWTVLSARHPPQKPRAAPSSTTTGARRPRSPASGAEKHGNHSPPPPAASDTFNSRKPREGAPPPRTFRSVYCGHCEREFYAADDDGKEEEYCVQCGERLSDPRRPTAAGTETLRHRRREKGSFLWPGQCPRCGERDAYKPCMVSVLVWQLRCVSCQHQGPQKSRSHLY</sequence>
<proteinExistence type="predicted"/>
<evidence type="ECO:0000256" key="1">
    <source>
        <dbReference type="SAM" id="MobiDB-lite"/>
    </source>
</evidence>
<reference evidence="4" key="1">
    <citation type="journal article" date="2012" name="Nature">
        <title>A physical, genetic and functional sequence assembly of the barley genome.</title>
        <authorList>
            <consortium name="The International Barley Genome Sequencing Consortium"/>
            <person name="Mayer K.F."/>
            <person name="Waugh R."/>
            <person name="Brown J.W."/>
            <person name="Schulman A."/>
            <person name="Langridge P."/>
            <person name="Platzer M."/>
            <person name="Fincher G.B."/>
            <person name="Muehlbauer G.J."/>
            <person name="Sato K."/>
            <person name="Close T.J."/>
            <person name="Wise R.P."/>
            <person name="Stein N."/>
        </authorList>
    </citation>
    <scope>NUCLEOTIDE SEQUENCE [LARGE SCALE GENOMIC DNA]</scope>
    <source>
        <strain evidence="4">cv. Morex</strain>
    </source>
</reference>
<dbReference type="PROSITE" id="PS50076">
    <property type="entry name" value="DNAJ_2"/>
    <property type="match status" value="1"/>
</dbReference>
<dbReference type="PANTHER" id="PTHR44137">
    <property type="entry name" value="BNAC03G44070D PROTEIN"/>
    <property type="match status" value="1"/>
</dbReference>
<dbReference type="AlphaFoldDB" id="A0A8I6Y4L5"/>
<dbReference type="GO" id="GO:0005783">
    <property type="term" value="C:endoplasmic reticulum"/>
    <property type="evidence" value="ECO:0007669"/>
    <property type="project" value="UniProtKB-ARBA"/>
</dbReference>
<dbReference type="InterPro" id="IPR001623">
    <property type="entry name" value="DnaJ_domain"/>
</dbReference>
<reference evidence="3" key="3">
    <citation type="submission" date="2022-01" db="UniProtKB">
        <authorList>
            <consortium name="EnsemblPlants"/>
        </authorList>
    </citation>
    <scope>IDENTIFICATION</scope>
    <source>
        <strain evidence="3">subsp. vulgare</strain>
    </source>
</reference>
<dbReference type="PANTHER" id="PTHR44137:SF16">
    <property type="entry name" value="OS03G0837400 PROTEIN"/>
    <property type="match status" value="1"/>
</dbReference>
<dbReference type="SUPFAM" id="SSF46565">
    <property type="entry name" value="Chaperone J-domain"/>
    <property type="match status" value="1"/>
</dbReference>
<name>A0A8I6Y4L5_HORVV</name>
<accession>A0A8I6Y4L5</accession>
<evidence type="ECO:0000313" key="3">
    <source>
        <dbReference type="EnsemblPlants" id="HORVU.MOREX.r3.5HG0530640.1.CDS1"/>
    </source>
</evidence>